<dbReference type="InterPro" id="IPR001660">
    <property type="entry name" value="SAM"/>
</dbReference>
<organism evidence="3 4">
    <name type="scientific">Rotaria sordida</name>
    <dbReference type="NCBI Taxonomy" id="392033"/>
    <lineage>
        <taxon>Eukaryota</taxon>
        <taxon>Metazoa</taxon>
        <taxon>Spiralia</taxon>
        <taxon>Gnathifera</taxon>
        <taxon>Rotifera</taxon>
        <taxon>Eurotatoria</taxon>
        <taxon>Bdelloidea</taxon>
        <taxon>Philodinida</taxon>
        <taxon>Philodinidae</taxon>
        <taxon>Rotaria</taxon>
    </lineage>
</organism>
<dbReference type="SUPFAM" id="SSF47769">
    <property type="entry name" value="SAM/Pointed domain"/>
    <property type="match status" value="1"/>
</dbReference>
<dbReference type="PROSITE" id="PS50105">
    <property type="entry name" value="SAM_DOMAIN"/>
    <property type="match status" value="1"/>
</dbReference>
<dbReference type="Proteomes" id="UP000663889">
    <property type="component" value="Unassembled WGS sequence"/>
</dbReference>
<dbReference type="SUPFAM" id="SSF52949">
    <property type="entry name" value="Macro domain-like"/>
    <property type="match status" value="1"/>
</dbReference>
<protein>
    <recommendedName>
        <fullName evidence="2">SAM domain-containing protein</fullName>
    </recommendedName>
</protein>
<evidence type="ECO:0000256" key="1">
    <source>
        <dbReference type="SAM" id="MobiDB-lite"/>
    </source>
</evidence>
<evidence type="ECO:0000313" key="3">
    <source>
        <dbReference type="EMBL" id="CAF1078521.1"/>
    </source>
</evidence>
<evidence type="ECO:0000313" key="4">
    <source>
        <dbReference type="Proteomes" id="UP000663889"/>
    </source>
</evidence>
<dbReference type="Gene3D" id="1.10.150.50">
    <property type="entry name" value="Transcription Factor, Ets-1"/>
    <property type="match status" value="1"/>
</dbReference>
<dbReference type="AlphaFoldDB" id="A0A814MML3"/>
<reference evidence="3" key="1">
    <citation type="submission" date="2021-02" db="EMBL/GenBank/DDBJ databases">
        <authorList>
            <person name="Nowell W R."/>
        </authorList>
    </citation>
    <scope>NUCLEOTIDE SEQUENCE</scope>
</reference>
<name>A0A814MML3_9BILA</name>
<sequence>MRRWSVNQVGEWLRTIGFEKQIATFKDQNMDGNALKKLTKDDVSRILIALNEDETIKKPTIGEVRRFREELLEWQTLWEQTKKTNITKTSRTSKTQEHSSKLSLMVVENTSQLFAVENDNNQYKYLIDDHIHVQFFKNPKFASYLINYIQQESFPIHIEIQQVLQASEQSSCSYTLEFSSKQQQAKYVCNIIERLFGTVKSRIYHQNRVKTWLHNPRAVDIIQAIIDNENDLFTVCRASGKRTKVLEIYYFNDEKFNHFSSTVGIDQIIQNNILRIVFVLQLKDNKQSRVPRTTQTSKHDNEQSADSRVNTLSKRQNKQAIQFQEELIEMVKHHNQENGMISVTCNKIVTMATDKNQQHINIFGYFKLVNDVVQQIQDLLNKYRLTKYQLNEMTSMQIDYLINVCRPELKVIEKEFQNDRVHFNIRQRTFNAPPQLKDEIESRINTLLSHITTCTFKTTEFYYDIANRASLVVKTIAQNNRCNCDLKIETTLKACTIPKAIETASTAYSVSKRIIEQSDLFCSSSMAHRQATLANGSFEVLIGDIAAQKVDTIVIPSVSYGLKESLIERAGEIVQQPLEKSGKNSLSFITETTAGRLCCKKILFVNWSLSAMMVPINENSLRESVRKFISKVIQYIVMGDKHSNMETQSIAFAVPDSCSDEKIVAEEMIYETQRQIQSLKSTCLKVSFILLPDQQTLHQEFLTVISTMETIDNSYGTLFYPTSTITITLTSSKQEYLLNPLSVEQRKLIHEMNIEHLISLGKPEIVEDEKKIVLGKAEVVIREAKDQYTEDARNDQYEQYSPSTYNQKYESENNGMEQQICLNTDGDINNASLLMLNEFLQNPKLSLRPYTKQSSPWTTNSSTKENLKSHLEFAQRMKDNANELARLCEMNMSLIREQSKQQIQASLTAIFASYTEPQVQETLITTSKNQIPSKCQKMVAKAFESWNNRDHHCRLHQVQVLIDVRDNNELIKQVR</sequence>
<dbReference type="Gene3D" id="3.40.220.10">
    <property type="entry name" value="Leucine Aminopeptidase, subunit E, domain 1"/>
    <property type="match status" value="1"/>
</dbReference>
<proteinExistence type="predicted"/>
<evidence type="ECO:0000259" key="2">
    <source>
        <dbReference type="PROSITE" id="PS50105"/>
    </source>
</evidence>
<dbReference type="InterPro" id="IPR013761">
    <property type="entry name" value="SAM/pointed_sf"/>
</dbReference>
<feature type="domain" description="SAM" evidence="2">
    <location>
        <begin position="4"/>
        <end position="48"/>
    </location>
</feature>
<dbReference type="Pfam" id="PF00536">
    <property type="entry name" value="SAM_1"/>
    <property type="match status" value="1"/>
</dbReference>
<dbReference type="EMBL" id="CAJNOU010000745">
    <property type="protein sequence ID" value="CAF1078521.1"/>
    <property type="molecule type" value="Genomic_DNA"/>
</dbReference>
<accession>A0A814MML3</accession>
<gene>
    <name evidence="3" type="ORF">SEV965_LOCUS14727</name>
</gene>
<comment type="caution">
    <text evidence="3">The sequence shown here is derived from an EMBL/GenBank/DDBJ whole genome shotgun (WGS) entry which is preliminary data.</text>
</comment>
<feature type="region of interest" description="Disordered" evidence="1">
    <location>
        <begin position="289"/>
        <end position="312"/>
    </location>
</feature>
<dbReference type="InterPro" id="IPR043472">
    <property type="entry name" value="Macro_dom-like"/>
</dbReference>